<evidence type="ECO:0000256" key="1">
    <source>
        <dbReference type="SAM" id="MobiDB-lite"/>
    </source>
</evidence>
<name>A0A7W7VKJ3_9ACTN</name>
<evidence type="ECO:0000313" key="2">
    <source>
        <dbReference type="EMBL" id="MBB4913741.1"/>
    </source>
</evidence>
<gene>
    <name evidence="2" type="ORF">FHS44_000813</name>
</gene>
<accession>A0A7W7VKJ3</accession>
<comment type="caution">
    <text evidence="2">The sequence shown here is derived from an EMBL/GenBank/DDBJ whole genome shotgun (WGS) entry which is preliminary data.</text>
</comment>
<reference evidence="2 3" key="1">
    <citation type="submission" date="2020-08" db="EMBL/GenBank/DDBJ databases">
        <title>Genomic Encyclopedia of Type Strains, Phase III (KMG-III): the genomes of soil and plant-associated and newly described type strains.</title>
        <authorList>
            <person name="Whitman W."/>
        </authorList>
    </citation>
    <scope>NUCLEOTIDE SEQUENCE [LARGE SCALE GENOMIC DNA]</scope>
    <source>
        <strain evidence="2 3">CECT 8840</strain>
    </source>
</reference>
<dbReference type="RefSeq" id="WP_184712477.1">
    <property type="nucleotide sequence ID" value="NZ_JACHJP010000001.1"/>
</dbReference>
<dbReference type="EMBL" id="JACHJP010000001">
    <property type="protein sequence ID" value="MBB4913741.1"/>
    <property type="molecule type" value="Genomic_DNA"/>
</dbReference>
<feature type="compositionally biased region" description="Basic residues" evidence="1">
    <location>
        <begin position="14"/>
        <end position="25"/>
    </location>
</feature>
<sequence length="220" mass="23702">MGTVAPERVAAPTRGRRRAPSRPRRWQRPVGLVAGLAFAVAAVWAQTFAYTRDDRGAPLTWTGGVGDEVRASRVWVQAKAVHAAKAIEVPGTSGKPQTATTTGIFLIVDLAAQATREPQKVVWLEVLTADGHRYASTDRVPETQTIKQFFVQPGWWVSGPAVFELPVSQLAGARIVVSSVRGFIVEPSLPEVEIDLGLDEAGAARLVSEAKDVYPLGNKK</sequence>
<proteinExistence type="predicted"/>
<evidence type="ECO:0008006" key="4">
    <source>
        <dbReference type="Google" id="ProtNLM"/>
    </source>
</evidence>
<evidence type="ECO:0000313" key="3">
    <source>
        <dbReference type="Proteomes" id="UP000552644"/>
    </source>
</evidence>
<organism evidence="2 3">
    <name type="scientific">Streptosporangium saharense</name>
    <dbReference type="NCBI Taxonomy" id="1706840"/>
    <lineage>
        <taxon>Bacteria</taxon>
        <taxon>Bacillati</taxon>
        <taxon>Actinomycetota</taxon>
        <taxon>Actinomycetes</taxon>
        <taxon>Streptosporangiales</taxon>
        <taxon>Streptosporangiaceae</taxon>
        <taxon>Streptosporangium</taxon>
    </lineage>
</organism>
<protein>
    <recommendedName>
        <fullName evidence="4">DUF4352 domain-containing protein</fullName>
    </recommendedName>
</protein>
<dbReference type="AlphaFoldDB" id="A0A7W7VKJ3"/>
<feature type="region of interest" description="Disordered" evidence="1">
    <location>
        <begin position="1"/>
        <end position="25"/>
    </location>
</feature>
<keyword evidence="3" id="KW-1185">Reference proteome</keyword>
<dbReference type="Proteomes" id="UP000552644">
    <property type="component" value="Unassembled WGS sequence"/>
</dbReference>